<keyword evidence="3 10" id="KW-0645">Protease</keyword>
<dbReference type="Pfam" id="PF01343">
    <property type="entry name" value="Peptidase_S49"/>
    <property type="match status" value="2"/>
</dbReference>
<dbReference type="Gene3D" id="3.90.226.10">
    <property type="entry name" value="2-enoyl-CoA Hydratase, Chain A, domain 1"/>
    <property type="match status" value="4"/>
</dbReference>
<dbReference type="Proteomes" id="UP000587760">
    <property type="component" value="Unassembled WGS sequence"/>
</dbReference>
<dbReference type="InterPro" id="IPR029045">
    <property type="entry name" value="ClpP/crotonase-like_dom_sf"/>
</dbReference>
<evidence type="ECO:0000256" key="6">
    <source>
        <dbReference type="ARBA" id="ARBA00023136"/>
    </source>
</evidence>
<dbReference type="InterPro" id="IPR004634">
    <property type="entry name" value="Pept_S49_pIV"/>
</dbReference>
<gene>
    <name evidence="10" type="ORF">HNR50_003028</name>
</gene>
<dbReference type="CDD" id="cd07023">
    <property type="entry name" value="S49_Sppa_N_C"/>
    <property type="match status" value="1"/>
</dbReference>
<dbReference type="InterPro" id="IPR047272">
    <property type="entry name" value="S49_SppA_C"/>
</dbReference>
<comment type="similarity">
    <text evidence="2">Belongs to the peptidase S49 family.</text>
</comment>
<dbReference type="GO" id="GO:0006465">
    <property type="term" value="P:signal peptide processing"/>
    <property type="evidence" value="ECO:0007669"/>
    <property type="project" value="InterPro"/>
</dbReference>
<comment type="subcellular location">
    <subcellularLocation>
        <location evidence="1">Membrane</location>
    </subcellularLocation>
</comment>
<dbReference type="SUPFAM" id="SSF52096">
    <property type="entry name" value="ClpP/crotonase"/>
    <property type="match status" value="2"/>
</dbReference>
<keyword evidence="6 8" id="KW-0472">Membrane</keyword>
<dbReference type="PANTHER" id="PTHR33209">
    <property type="entry name" value="PROTEASE 4"/>
    <property type="match status" value="1"/>
</dbReference>
<evidence type="ECO:0000313" key="11">
    <source>
        <dbReference type="Proteomes" id="UP000587760"/>
    </source>
</evidence>
<evidence type="ECO:0000256" key="5">
    <source>
        <dbReference type="ARBA" id="ARBA00022825"/>
    </source>
</evidence>
<keyword evidence="5" id="KW-0720">Serine protease</keyword>
<name>A0A841RFK0_9SPIO</name>
<evidence type="ECO:0000256" key="7">
    <source>
        <dbReference type="PIRSR" id="PIRSR001217-1"/>
    </source>
</evidence>
<dbReference type="EC" id="3.4.21.-" evidence="10"/>
<accession>A0A841RFK0</accession>
<comment type="caution">
    <text evidence="10">The sequence shown here is derived from an EMBL/GenBank/DDBJ whole genome shotgun (WGS) entry which is preliminary data.</text>
</comment>
<organism evidence="10 11">
    <name type="scientific">Spirochaeta isovalerica</name>
    <dbReference type="NCBI Taxonomy" id="150"/>
    <lineage>
        <taxon>Bacteria</taxon>
        <taxon>Pseudomonadati</taxon>
        <taxon>Spirochaetota</taxon>
        <taxon>Spirochaetia</taxon>
        <taxon>Spirochaetales</taxon>
        <taxon>Spirochaetaceae</taxon>
        <taxon>Spirochaeta</taxon>
    </lineage>
</organism>
<evidence type="ECO:0000256" key="8">
    <source>
        <dbReference type="SAM" id="Phobius"/>
    </source>
</evidence>
<evidence type="ECO:0000259" key="9">
    <source>
        <dbReference type="Pfam" id="PF01343"/>
    </source>
</evidence>
<feature type="domain" description="Peptidase S49" evidence="9">
    <location>
        <begin position="389"/>
        <end position="541"/>
    </location>
</feature>
<proteinExistence type="inferred from homology"/>
<dbReference type="AlphaFoldDB" id="A0A841RFK0"/>
<dbReference type="GO" id="GO:0016020">
    <property type="term" value="C:membrane"/>
    <property type="evidence" value="ECO:0007669"/>
    <property type="project" value="UniProtKB-SubCell"/>
</dbReference>
<dbReference type="GO" id="GO:0008236">
    <property type="term" value="F:serine-type peptidase activity"/>
    <property type="evidence" value="ECO:0007669"/>
    <property type="project" value="UniProtKB-KW"/>
</dbReference>
<evidence type="ECO:0000256" key="4">
    <source>
        <dbReference type="ARBA" id="ARBA00022801"/>
    </source>
</evidence>
<feature type="transmembrane region" description="Helical" evidence="8">
    <location>
        <begin position="21"/>
        <end position="43"/>
    </location>
</feature>
<evidence type="ECO:0000256" key="2">
    <source>
        <dbReference type="ARBA" id="ARBA00008683"/>
    </source>
</evidence>
<dbReference type="NCBIfam" id="TIGR00705">
    <property type="entry name" value="SppA_67K"/>
    <property type="match status" value="1"/>
</dbReference>
<feature type="active site" description="Nucleophile" evidence="7">
    <location>
        <position position="406"/>
    </location>
</feature>
<keyword evidence="11" id="KW-1185">Reference proteome</keyword>
<dbReference type="PANTHER" id="PTHR33209:SF1">
    <property type="entry name" value="PEPTIDASE S49 DOMAIN-CONTAINING PROTEIN"/>
    <property type="match status" value="1"/>
</dbReference>
<dbReference type="InterPro" id="IPR047217">
    <property type="entry name" value="S49_SppA_67K_type_N"/>
</dbReference>
<evidence type="ECO:0000256" key="1">
    <source>
        <dbReference type="ARBA" id="ARBA00004370"/>
    </source>
</evidence>
<dbReference type="EMBL" id="JACHGJ010000006">
    <property type="protein sequence ID" value="MBB6481348.1"/>
    <property type="molecule type" value="Genomic_DNA"/>
</dbReference>
<keyword evidence="4 10" id="KW-0378">Hydrolase</keyword>
<dbReference type="InterPro" id="IPR004635">
    <property type="entry name" value="Pept_S49_SppA"/>
</dbReference>
<feature type="active site" description="Proton donor/acceptor" evidence="7">
    <location>
        <position position="203"/>
    </location>
</feature>
<dbReference type="InterPro" id="IPR002142">
    <property type="entry name" value="Peptidase_S49"/>
</dbReference>
<evidence type="ECO:0000313" key="10">
    <source>
        <dbReference type="EMBL" id="MBB6481348.1"/>
    </source>
</evidence>
<dbReference type="CDD" id="cd07018">
    <property type="entry name" value="S49_SppA_67K_type"/>
    <property type="match status" value="1"/>
</dbReference>
<evidence type="ECO:0000256" key="3">
    <source>
        <dbReference type="ARBA" id="ARBA00022670"/>
    </source>
</evidence>
<feature type="domain" description="Peptidase S49" evidence="9">
    <location>
        <begin position="135"/>
        <end position="271"/>
    </location>
</feature>
<keyword evidence="8" id="KW-1133">Transmembrane helix</keyword>
<dbReference type="PIRSF" id="PIRSF001217">
    <property type="entry name" value="Protease_4_SppA"/>
    <property type="match status" value="1"/>
</dbReference>
<reference evidence="10 11" key="1">
    <citation type="submission" date="2020-08" db="EMBL/GenBank/DDBJ databases">
        <title>Genomic Encyclopedia of Type Strains, Phase IV (KMG-IV): sequencing the most valuable type-strain genomes for metagenomic binning, comparative biology and taxonomic classification.</title>
        <authorList>
            <person name="Goeker M."/>
        </authorList>
    </citation>
    <scope>NUCLEOTIDE SEQUENCE [LARGE SCALE GENOMIC DNA]</scope>
    <source>
        <strain evidence="10 11">DSM 2461</strain>
    </source>
</reference>
<dbReference type="RefSeq" id="WP_184747600.1">
    <property type="nucleotide sequence ID" value="NZ_JACHGJ010000006.1"/>
</dbReference>
<protein>
    <submittedName>
        <fullName evidence="10">Protease-4</fullName>
        <ecNumber evidence="10">3.4.21.-</ecNumber>
    </submittedName>
</protein>
<keyword evidence="8" id="KW-0812">Transmembrane</keyword>
<dbReference type="NCBIfam" id="TIGR00706">
    <property type="entry name" value="SppA_dom"/>
    <property type="match status" value="1"/>
</dbReference>
<sequence length="614" mass="68566">MENRKKNFFYYINKIFRPFNTIRLVIINILFWGILVLLLIGLFSGEKIVLHGDSNAMVLDIEGAVVEELSGTDLNQAFRSINGYVKSETLLWDVLESIDRARTDSRISLIYLDLRFMESAGMAALTEIRQALLRFREEGKTIIAYSDYYDQVNYYLASAADEIYADPLGDFFIQGFSLYNWYYGEGLERLGVDVNYFHAGKYKSYGEVYTRSSMSDEAREANRKWSGDLWNHYVETVSSGRSITPDKFNRFIDDYVRLLDEAGGNSVRAAVRVSLLDGLMDRSEIQDRLIDLCGYSLEYGSYNQIYYNDYLVLERDLFAPEGDKVAVINASGTIYHGYEDPGNIGGDSLSELIEAVQFDNSYKALVLRVDSGGGSAFASEIIRRKLQRLRDSGVPVIVSMGSVAASGGYWISTASDEIWAQPTTITGSIGVFSLVATYQDPLKEYLGVNVDGVGTTWLAGGMRSDRELDPRVGDIFQQSVDFIYRQFLGYVSLVRGMTVDEVDAVAQGRVWSGVQARDLGLVDKLGGLDEAVKSAALLAGLDEGSYATEFVRQEIPFGDQMLTALLDKAVIRSFAADLSGFFTVAENPVIKKLRNLEELNDPSGIYALTELNFQ</sequence>